<keyword evidence="2" id="KW-0805">Transcription regulation</keyword>
<organism evidence="7 8">
    <name type="scientific">Corynebacterium hylobatis</name>
    <dbReference type="NCBI Taxonomy" id="1859290"/>
    <lineage>
        <taxon>Bacteria</taxon>
        <taxon>Bacillati</taxon>
        <taxon>Actinomycetota</taxon>
        <taxon>Actinomycetes</taxon>
        <taxon>Mycobacteriales</taxon>
        <taxon>Corynebacteriaceae</taxon>
        <taxon>Corynebacterium</taxon>
    </lineage>
</organism>
<dbReference type="GO" id="GO:0003700">
    <property type="term" value="F:DNA-binding transcription factor activity"/>
    <property type="evidence" value="ECO:0007669"/>
    <property type="project" value="InterPro"/>
</dbReference>
<dbReference type="RefSeq" id="WP_126121294.1">
    <property type="nucleotide sequence ID" value="NZ_RXHJ01000014.1"/>
</dbReference>
<dbReference type="InterPro" id="IPR005119">
    <property type="entry name" value="LysR_subst-bd"/>
</dbReference>
<dbReference type="AlphaFoldDB" id="A0A3R9ZDG0"/>
<name>A0A3R9ZDG0_9CORY</name>
<dbReference type="InterPro" id="IPR000847">
    <property type="entry name" value="LysR_HTH_N"/>
</dbReference>
<dbReference type="EMBL" id="RXHJ01000014">
    <property type="protein sequence ID" value="RSZ61908.1"/>
    <property type="molecule type" value="Genomic_DNA"/>
</dbReference>
<evidence type="ECO:0000256" key="1">
    <source>
        <dbReference type="ARBA" id="ARBA00009437"/>
    </source>
</evidence>
<dbReference type="SUPFAM" id="SSF53850">
    <property type="entry name" value="Periplasmic binding protein-like II"/>
    <property type="match status" value="1"/>
</dbReference>
<dbReference type="OrthoDB" id="3461141at2"/>
<evidence type="ECO:0000313" key="7">
    <source>
        <dbReference type="EMBL" id="RSZ61908.1"/>
    </source>
</evidence>
<sequence length="314" mass="34714">MSIPFTFRQLEAFIAVSRAGSITGAADDLLSSPSAVSAAITELERGLGVTLFERKRSKGVLLTTHGEHLKTFASTLLEGAAAAASAVAETDQEIQGTIRLGSYSSLSATLLPILLAEFSRDHPQVLFELPGGNQDELRQMLDKGEIDVALTYNRFLTPDVNFRRIQRRHPYVLLARDHPRAGQSSVTLAELQDENFILLDLYPSRENTLSWFEEANIRPRIKWVTKEAALARGLVGRGLGYTILLQPYGHNYTVDGSEVVPLPLEPRPSPIDVFVVWRTLPSGEPLRIRKFVDHISASTEHFPEMTKGGEVRDG</sequence>
<keyword evidence="3" id="KW-0238">DNA-binding</keyword>
<dbReference type="PANTHER" id="PTHR30346:SF0">
    <property type="entry name" value="HCA OPERON TRANSCRIPTIONAL ACTIVATOR HCAR"/>
    <property type="match status" value="1"/>
</dbReference>
<reference evidence="7 8" key="1">
    <citation type="submission" date="2018-12" db="EMBL/GenBank/DDBJ databases">
        <title>YIM 101343 draft genome.</title>
        <authorList>
            <person name="Chen X."/>
        </authorList>
    </citation>
    <scope>NUCLEOTIDE SEQUENCE [LARGE SCALE GENOMIC DNA]</scope>
    <source>
        <strain evidence="7 8">YIM 101343</strain>
    </source>
</reference>
<keyword evidence="4" id="KW-0010">Activator</keyword>
<gene>
    <name evidence="7" type="ORF">EAH68_10495</name>
</gene>
<dbReference type="Pfam" id="PF00126">
    <property type="entry name" value="HTH_1"/>
    <property type="match status" value="1"/>
</dbReference>
<evidence type="ECO:0000256" key="3">
    <source>
        <dbReference type="ARBA" id="ARBA00023125"/>
    </source>
</evidence>
<dbReference type="SUPFAM" id="SSF46785">
    <property type="entry name" value="Winged helix' DNA-binding domain"/>
    <property type="match status" value="1"/>
</dbReference>
<keyword evidence="8" id="KW-1185">Reference proteome</keyword>
<evidence type="ECO:0000256" key="4">
    <source>
        <dbReference type="ARBA" id="ARBA00023159"/>
    </source>
</evidence>
<evidence type="ECO:0000259" key="6">
    <source>
        <dbReference type="PROSITE" id="PS50931"/>
    </source>
</evidence>
<dbReference type="Proteomes" id="UP000274907">
    <property type="component" value="Unassembled WGS sequence"/>
</dbReference>
<protein>
    <submittedName>
        <fullName evidence="7">LysR family transcriptional regulator</fullName>
    </submittedName>
</protein>
<evidence type="ECO:0000256" key="5">
    <source>
        <dbReference type="ARBA" id="ARBA00023163"/>
    </source>
</evidence>
<dbReference type="PANTHER" id="PTHR30346">
    <property type="entry name" value="TRANSCRIPTIONAL DUAL REGULATOR HCAR-RELATED"/>
    <property type="match status" value="1"/>
</dbReference>
<accession>A0A3R9ZDG0</accession>
<keyword evidence="5" id="KW-0804">Transcription</keyword>
<proteinExistence type="inferred from homology"/>
<dbReference type="Gene3D" id="1.10.10.10">
    <property type="entry name" value="Winged helix-like DNA-binding domain superfamily/Winged helix DNA-binding domain"/>
    <property type="match status" value="1"/>
</dbReference>
<evidence type="ECO:0000256" key="2">
    <source>
        <dbReference type="ARBA" id="ARBA00023015"/>
    </source>
</evidence>
<dbReference type="InterPro" id="IPR036390">
    <property type="entry name" value="WH_DNA-bd_sf"/>
</dbReference>
<dbReference type="Pfam" id="PF03466">
    <property type="entry name" value="LysR_substrate"/>
    <property type="match status" value="1"/>
</dbReference>
<dbReference type="GO" id="GO:0003677">
    <property type="term" value="F:DNA binding"/>
    <property type="evidence" value="ECO:0007669"/>
    <property type="project" value="UniProtKB-KW"/>
</dbReference>
<comment type="caution">
    <text evidence="7">The sequence shown here is derived from an EMBL/GenBank/DDBJ whole genome shotgun (WGS) entry which is preliminary data.</text>
</comment>
<dbReference type="Gene3D" id="3.40.190.10">
    <property type="entry name" value="Periplasmic binding protein-like II"/>
    <property type="match status" value="2"/>
</dbReference>
<comment type="similarity">
    <text evidence="1">Belongs to the LysR transcriptional regulatory family.</text>
</comment>
<evidence type="ECO:0000313" key="8">
    <source>
        <dbReference type="Proteomes" id="UP000274907"/>
    </source>
</evidence>
<dbReference type="InterPro" id="IPR036388">
    <property type="entry name" value="WH-like_DNA-bd_sf"/>
</dbReference>
<dbReference type="GO" id="GO:0032993">
    <property type="term" value="C:protein-DNA complex"/>
    <property type="evidence" value="ECO:0007669"/>
    <property type="project" value="TreeGrafter"/>
</dbReference>
<feature type="domain" description="HTH lysR-type" evidence="6">
    <location>
        <begin position="5"/>
        <end position="63"/>
    </location>
</feature>
<dbReference type="PROSITE" id="PS50931">
    <property type="entry name" value="HTH_LYSR"/>
    <property type="match status" value="1"/>
</dbReference>